<dbReference type="EMBL" id="SPHZ02000007">
    <property type="protein sequence ID" value="KAF0907795.1"/>
    <property type="molecule type" value="Genomic_DNA"/>
</dbReference>
<proteinExistence type="predicted"/>
<dbReference type="AlphaFoldDB" id="A0A6G1D4K8"/>
<evidence type="ECO:0000313" key="2">
    <source>
        <dbReference type="EMBL" id="KAF0907795.1"/>
    </source>
</evidence>
<keyword evidence="3" id="KW-1185">Reference proteome</keyword>
<accession>A0A6G1D4K8</accession>
<evidence type="ECO:0000313" key="3">
    <source>
        <dbReference type="Proteomes" id="UP000479710"/>
    </source>
</evidence>
<gene>
    <name evidence="2" type="ORF">E2562_020869</name>
</gene>
<reference evidence="2 3" key="1">
    <citation type="submission" date="2019-11" db="EMBL/GenBank/DDBJ databases">
        <title>Whole genome sequence of Oryza granulata.</title>
        <authorList>
            <person name="Li W."/>
        </authorList>
    </citation>
    <scope>NUCLEOTIDE SEQUENCE [LARGE SCALE GENOMIC DNA]</scope>
    <source>
        <strain evidence="3">cv. Menghai</strain>
        <tissue evidence="2">Leaf</tissue>
    </source>
</reference>
<feature type="compositionally biased region" description="Basic and acidic residues" evidence="1">
    <location>
        <begin position="1"/>
        <end position="19"/>
    </location>
</feature>
<organism evidence="2 3">
    <name type="scientific">Oryza meyeriana var. granulata</name>
    <dbReference type="NCBI Taxonomy" id="110450"/>
    <lineage>
        <taxon>Eukaryota</taxon>
        <taxon>Viridiplantae</taxon>
        <taxon>Streptophyta</taxon>
        <taxon>Embryophyta</taxon>
        <taxon>Tracheophyta</taxon>
        <taxon>Spermatophyta</taxon>
        <taxon>Magnoliopsida</taxon>
        <taxon>Liliopsida</taxon>
        <taxon>Poales</taxon>
        <taxon>Poaceae</taxon>
        <taxon>BOP clade</taxon>
        <taxon>Oryzoideae</taxon>
        <taxon>Oryzeae</taxon>
        <taxon>Oryzinae</taxon>
        <taxon>Oryza</taxon>
        <taxon>Oryza meyeriana</taxon>
    </lineage>
</organism>
<sequence length="92" mass="9830">MLEGRTVRRVERPERRAELSEAQSAEEPSLWTETRATGEPSCQAAATIGPGRRGALLVGGSRRSRRWRPAMGGGDEGSDTGGAARAFLPLPL</sequence>
<feature type="region of interest" description="Disordered" evidence="1">
    <location>
        <begin position="1"/>
        <end position="92"/>
    </location>
</feature>
<dbReference type="Proteomes" id="UP000479710">
    <property type="component" value="Unassembled WGS sequence"/>
</dbReference>
<comment type="caution">
    <text evidence="2">The sequence shown here is derived from an EMBL/GenBank/DDBJ whole genome shotgun (WGS) entry which is preliminary data.</text>
</comment>
<name>A0A6G1D4K8_9ORYZ</name>
<protein>
    <submittedName>
        <fullName evidence="2">Uncharacterized protein</fullName>
    </submittedName>
</protein>
<evidence type="ECO:0000256" key="1">
    <source>
        <dbReference type="SAM" id="MobiDB-lite"/>
    </source>
</evidence>